<protein>
    <submittedName>
        <fullName evidence="2">Histidinolphosphatase-like protein</fullName>
    </submittedName>
</protein>
<dbReference type="HOGENOM" id="CLU_094640_0_0_1"/>
<dbReference type="EMBL" id="KE148150">
    <property type="protein sequence ID" value="EPE07569.1"/>
    <property type="molecule type" value="Genomic_DNA"/>
</dbReference>
<dbReference type="STRING" id="1262450.S3C203"/>
<evidence type="ECO:0000256" key="1">
    <source>
        <dbReference type="SAM" id="MobiDB-lite"/>
    </source>
</evidence>
<evidence type="ECO:0000313" key="3">
    <source>
        <dbReference type="Proteomes" id="UP000016923"/>
    </source>
</evidence>
<dbReference type="VEuPathDB" id="FungiDB:F503_00291"/>
<name>S3C203_OPHP1</name>
<feature type="compositionally biased region" description="Low complexity" evidence="1">
    <location>
        <begin position="40"/>
        <end position="50"/>
    </location>
</feature>
<gene>
    <name evidence="2" type="ORF">F503_00291</name>
</gene>
<feature type="compositionally biased region" description="Low complexity" evidence="1">
    <location>
        <begin position="15"/>
        <end position="27"/>
    </location>
</feature>
<organism evidence="2 3">
    <name type="scientific">Ophiostoma piceae (strain UAMH 11346)</name>
    <name type="common">Sap stain fungus</name>
    <dbReference type="NCBI Taxonomy" id="1262450"/>
    <lineage>
        <taxon>Eukaryota</taxon>
        <taxon>Fungi</taxon>
        <taxon>Dikarya</taxon>
        <taxon>Ascomycota</taxon>
        <taxon>Pezizomycotina</taxon>
        <taxon>Sordariomycetes</taxon>
        <taxon>Sordariomycetidae</taxon>
        <taxon>Ophiostomatales</taxon>
        <taxon>Ophiostomataceae</taxon>
        <taxon>Ophiostoma</taxon>
    </lineage>
</organism>
<accession>S3C203</accession>
<proteinExistence type="predicted"/>
<feature type="region of interest" description="Disordered" evidence="1">
    <location>
        <begin position="1"/>
        <end position="57"/>
    </location>
</feature>
<feature type="region of interest" description="Disordered" evidence="1">
    <location>
        <begin position="86"/>
        <end position="121"/>
    </location>
</feature>
<dbReference type="Proteomes" id="UP000016923">
    <property type="component" value="Unassembled WGS sequence"/>
</dbReference>
<dbReference type="OrthoDB" id="9975758at2759"/>
<evidence type="ECO:0000313" key="2">
    <source>
        <dbReference type="EMBL" id="EPE07569.1"/>
    </source>
</evidence>
<sequence>MSSGEAPTASAIVDAATPAPVVPSAPSGITLRSPSKYLDASSRSSSSSAADTPPGDWLARSWSVTHSTLSMWRSAQNVRISYGVLPDDDKGRARNEDHVEYESNKKEAEGTKKKVKSVQGTNTASAPGVGFDWRGKGWLFFVTSHWEILGWGERPLADGQVERWAVTWFAPTLFTKEGLDYYSDRREGLSSETTAALKAAADAAWPAPLLELAKDLEPIDIKLPWSE</sequence>
<dbReference type="eggNOG" id="ENOG502S4MS">
    <property type="taxonomic scope" value="Eukaryota"/>
</dbReference>
<dbReference type="AlphaFoldDB" id="S3C203"/>
<feature type="compositionally biased region" description="Basic and acidic residues" evidence="1">
    <location>
        <begin position="87"/>
        <end position="112"/>
    </location>
</feature>
<keyword evidence="3" id="KW-1185">Reference proteome</keyword>
<reference evidence="2 3" key="1">
    <citation type="journal article" date="2013" name="BMC Genomics">
        <title>The genome and transcriptome of the pine saprophyte Ophiostoma piceae, and a comparison with the bark beetle-associated pine pathogen Grosmannia clavigera.</title>
        <authorList>
            <person name="Haridas S."/>
            <person name="Wang Y."/>
            <person name="Lim L."/>
            <person name="Massoumi Alamouti S."/>
            <person name="Jackman S."/>
            <person name="Docking R."/>
            <person name="Robertson G."/>
            <person name="Birol I."/>
            <person name="Bohlmann J."/>
            <person name="Breuil C."/>
        </authorList>
    </citation>
    <scope>NUCLEOTIDE SEQUENCE [LARGE SCALE GENOMIC DNA]</scope>
    <source>
        <strain evidence="2 3">UAMH 11346</strain>
    </source>
</reference>